<dbReference type="PANTHER" id="PTHR45642:SF12">
    <property type="entry name" value="OS09G0132900 PROTEIN"/>
    <property type="match status" value="1"/>
</dbReference>
<dbReference type="CDD" id="cd01837">
    <property type="entry name" value="SGNH_plant_lipase_like"/>
    <property type="match status" value="2"/>
</dbReference>
<dbReference type="PaxDb" id="29760-VIT_12s0059g01590.t01"/>
<dbReference type="OMA" id="MAHNIMP"/>
<feature type="chain" id="PRO_5003106322" description="GDSL esterase/lipase" evidence="2">
    <location>
        <begin position="24"/>
        <end position="658"/>
    </location>
</feature>
<feature type="signal peptide" evidence="2">
    <location>
        <begin position="1"/>
        <end position="23"/>
    </location>
</feature>
<keyword evidence="2" id="KW-0732">Signal</keyword>
<name>D7TEG1_VITVI</name>
<dbReference type="HOGENOM" id="CLU_378747_0_0_1"/>
<dbReference type="InterPro" id="IPR001087">
    <property type="entry name" value="GDSL"/>
</dbReference>
<accession>D7TEG1</accession>
<dbReference type="AlphaFoldDB" id="D7TEG1"/>
<keyword evidence="4" id="KW-1185">Reference proteome</keyword>
<evidence type="ECO:0000313" key="4">
    <source>
        <dbReference type="Proteomes" id="UP000009183"/>
    </source>
</evidence>
<reference evidence="4" key="1">
    <citation type="journal article" date="2007" name="Nature">
        <title>The grapevine genome sequence suggests ancestral hexaploidization in major angiosperm phyla.</title>
        <authorList>
            <consortium name="The French-Italian Public Consortium for Grapevine Genome Characterization."/>
            <person name="Jaillon O."/>
            <person name="Aury J.-M."/>
            <person name="Noel B."/>
            <person name="Policriti A."/>
            <person name="Clepet C."/>
            <person name="Casagrande A."/>
            <person name="Choisne N."/>
            <person name="Aubourg S."/>
            <person name="Vitulo N."/>
            <person name="Jubin C."/>
            <person name="Vezzi A."/>
            <person name="Legeai F."/>
            <person name="Hugueney P."/>
            <person name="Dasilva C."/>
            <person name="Horner D."/>
            <person name="Mica E."/>
            <person name="Jublot D."/>
            <person name="Poulain J."/>
            <person name="Bruyere C."/>
            <person name="Billault A."/>
            <person name="Segurens B."/>
            <person name="Gouyvenoux M."/>
            <person name="Ugarte E."/>
            <person name="Cattonaro F."/>
            <person name="Anthouard V."/>
            <person name="Vico V."/>
            <person name="Del Fabbro C."/>
            <person name="Alaux M."/>
            <person name="Di Gaspero G."/>
            <person name="Dumas V."/>
            <person name="Felice N."/>
            <person name="Paillard S."/>
            <person name="Juman I."/>
            <person name="Moroldo M."/>
            <person name="Scalabrin S."/>
            <person name="Canaguier A."/>
            <person name="Le Clainche I."/>
            <person name="Malacrida G."/>
            <person name="Durand E."/>
            <person name="Pesole G."/>
            <person name="Laucou V."/>
            <person name="Chatelet P."/>
            <person name="Merdinoglu D."/>
            <person name="Delledonne M."/>
            <person name="Pezzotti M."/>
            <person name="Lecharny A."/>
            <person name="Scarpelli C."/>
            <person name="Artiguenave F."/>
            <person name="Pe M.E."/>
            <person name="Valle G."/>
            <person name="Morgante M."/>
            <person name="Caboche M."/>
            <person name="Adam-Blondon A.-F."/>
            <person name="Weissenbach J."/>
            <person name="Quetier F."/>
            <person name="Wincker P."/>
        </authorList>
    </citation>
    <scope>NUCLEOTIDE SEQUENCE [LARGE SCALE GENOMIC DNA]</scope>
    <source>
        <strain evidence="4">cv. Pinot noir / PN40024</strain>
    </source>
</reference>
<dbReference type="ExpressionAtlas" id="D7TEG1">
    <property type="expression patterns" value="baseline and differential"/>
</dbReference>
<dbReference type="FunFam" id="3.40.50.1110:FF:000003">
    <property type="entry name" value="GDSL esterase/lipase APG"/>
    <property type="match status" value="2"/>
</dbReference>
<dbReference type="InterPro" id="IPR050592">
    <property type="entry name" value="GDSL_lipolytic_enzyme"/>
</dbReference>
<gene>
    <name evidence="3" type="ordered locus">VIT_12s0059g01590</name>
</gene>
<dbReference type="InterPro" id="IPR035669">
    <property type="entry name" value="SGNH_plant_lipase-like"/>
</dbReference>
<sequence>MAHMYTPWFFFVQLLILVAESRAKVPAVIVFGDSSVDAGNNNQISTVLKSNFVPYGRDFTGGRPTGRFSNGRIPPDFISEAFGLKPTVPAYLDPNYNISDFATGVCFASAGTGYDNQTSDVLSVIPLWKELEYYKEYQKKLRAYLGQEKANEILSESLYLMSLGTNDFLENYYIFSGRSSQYTVPQYEDFLVGIAGNFIKEIYSLGARKVSLGGLPPMGCLPLERTTNFFGGSECIERYNNVAMEFNGKLNTLVGKLNKQLPGIKVVLSNPYFILQKIIRKPSSYGYENAAVACCATGMFEMGYLCNRYNMLTCPDASKYVFWDSFHPTEKTNVPAIIVFGDSSVDAGNNNQISTIAKSNFEPYGRNFPGGRPTGRFSNGRISTDFISEAFGLKPTVPAYLDPTYSIKDFATGVSFASAGSGYDNATSDVLSVIPLWKELEYYKDYQTELRAYLGVKKANEVLSEALYVMSLGTNDFLENYYAFPNRSSQFTIKQYEDFLIGIAGHFVHQLYGLGARKISVGGLPPMGCMPLERTTNFMNGAECVEEYNNVALDFNWKLKALVMKLNKELLGAKIVLSNPYYILMNMVKRPSVFGFENAAVACCSTGMFEMGYACSRLNPFTCNDADKYVFWDAFHPTQKTNSIIAYYVVKKVLAQFL</sequence>
<dbReference type="eggNOG" id="ENOG502QQ8I">
    <property type="taxonomic scope" value="Eukaryota"/>
</dbReference>
<protein>
    <recommendedName>
        <fullName evidence="5">GDSL esterase/lipase</fullName>
    </recommendedName>
</protein>
<dbReference type="InterPro" id="IPR036514">
    <property type="entry name" value="SGNH_hydro_sf"/>
</dbReference>
<dbReference type="FunCoup" id="D7TEG1">
    <property type="interactions" value="41"/>
</dbReference>
<evidence type="ECO:0000256" key="2">
    <source>
        <dbReference type="SAM" id="SignalP"/>
    </source>
</evidence>
<dbReference type="GO" id="GO:0016788">
    <property type="term" value="F:hydrolase activity, acting on ester bonds"/>
    <property type="evidence" value="ECO:0007669"/>
    <property type="project" value="InterPro"/>
</dbReference>
<dbReference type="PANTHER" id="PTHR45642">
    <property type="entry name" value="GDSL ESTERASE/LIPASE EXL3"/>
    <property type="match status" value="1"/>
</dbReference>
<organism evidence="3 4">
    <name type="scientific">Vitis vinifera</name>
    <name type="common">Grape</name>
    <dbReference type="NCBI Taxonomy" id="29760"/>
    <lineage>
        <taxon>Eukaryota</taxon>
        <taxon>Viridiplantae</taxon>
        <taxon>Streptophyta</taxon>
        <taxon>Embryophyta</taxon>
        <taxon>Tracheophyta</taxon>
        <taxon>Spermatophyta</taxon>
        <taxon>Magnoliopsida</taxon>
        <taxon>eudicotyledons</taxon>
        <taxon>Gunneridae</taxon>
        <taxon>Pentapetalae</taxon>
        <taxon>rosids</taxon>
        <taxon>Vitales</taxon>
        <taxon>Vitaceae</taxon>
        <taxon>Viteae</taxon>
        <taxon>Vitis</taxon>
    </lineage>
</organism>
<dbReference type="EMBL" id="FN595765">
    <property type="protein sequence ID" value="CBI28884.3"/>
    <property type="molecule type" value="Genomic_DNA"/>
</dbReference>
<evidence type="ECO:0000313" key="3">
    <source>
        <dbReference type="EMBL" id="CBI28884.3"/>
    </source>
</evidence>
<dbReference type="SUPFAM" id="SSF52266">
    <property type="entry name" value="SGNH hydrolase"/>
    <property type="match status" value="1"/>
</dbReference>
<proteinExistence type="inferred from homology"/>
<comment type="similarity">
    <text evidence="1">Belongs to the 'GDSL' lipolytic enzyme family.</text>
</comment>
<dbReference type="Proteomes" id="UP000009183">
    <property type="component" value="Chromosome 12"/>
</dbReference>
<evidence type="ECO:0008006" key="5">
    <source>
        <dbReference type="Google" id="ProtNLM"/>
    </source>
</evidence>
<dbReference type="SMR" id="D7TEG1"/>
<evidence type="ECO:0000256" key="1">
    <source>
        <dbReference type="ARBA" id="ARBA00008668"/>
    </source>
</evidence>
<dbReference type="Pfam" id="PF00657">
    <property type="entry name" value="Lipase_GDSL"/>
    <property type="match status" value="2"/>
</dbReference>
<dbReference type="InParanoid" id="D7TEG1"/>
<dbReference type="Gene3D" id="3.40.50.1110">
    <property type="entry name" value="SGNH hydrolase"/>
    <property type="match status" value="2"/>
</dbReference>